<dbReference type="GO" id="GO:0052816">
    <property type="term" value="F:long-chain fatty acyl-CoA hydrolase activity"/>
    <property type="evidence" value="ECO:0007669"/>
    <property type="project" value="TreeGrafter"/>
</dbReference>
<name>A0A255Y8V2_9SPHN</name>
<dbReference type="EMBL" id="NOXT01000121">
    <property type="protein sequence ID" value="OYQ25666.1"/>
    <property type="molecule type" value="Genomic_DNA"/>
</dbReference>
<dbReference type="GO" id="GO:0005829">
    <property type="term" value="C:cytosol"/>
    <property type="evidence" value="ECO:0007669"/>
    <property type="project" value="TreeGrafter"/>
</dbReference>
<accession>A0A255Y8V2</accession>
<dbReference type="Gene3D" id="3.10.129.10">
    <property type="entry name" value="Hotdog Thioesterase"/>
    <property type="match status" value="1"/>
</dbReference>
<dbReference type="OrthoDB" id="9801856at2"/>
<feature type="region of interest" description="Disordered" evidence="4">
    <location>
        <begin position="1"/>
        <end position="23"/>
    </location>
</feature>
<dbReference type="PANTHER" id="PTHR11049">
    <property type="entry name" value="ACYL COENZYME A THIOESTER HYDROLASE"/>
    <property type="match status" value="1"/>
</dbReference>
<keyword evidence="7" id="KW-1185">Reference proteome</keyword>
<dbReference type="CDD" id="cd03442">
    <property type="entry name" value="BFIT_BACH"/>
    <property type="match status" value="1"/>
</dbReference>
<sequence length="145" mass="15579">MPPGTNHSAPQVHHTGGHELAPDGFREPAIRITAMPADANPAGDIFGGWLMAQMDMAAGIAAARRSKGRCATVAVEAMTFLQPVRIGDEVTVYADLVKVGRTSITIEVEAWRRPRSAEERTQVTHARFIFVAIDADGKPRVVPPA</sequence>
<dbReference type="PROSITE" id="PS51770">
    <property type="entry name" value="HOTDOG_ACOT"/>
    <property type="match status" value="1"/>
</dbReference>
<dbReference type="InterPro" id="IPR029069">
    <property type="entry name" value="HotDog_dom_sf"/>
</dbReference>
<evidence type="ECO:0000256" key="2">
    <source>
        <dbReference type="ARBA" id="ARBA00022801"/>
    </source>
</evidence>
<dbReference type="InterPro" id="IPR033120">
    <property type="entry name" value="HOTDOG_ACOT"/>
</dbReference>
<comment type="caution">
    <text evidence="6">The sequence shown here is derived from an EMBL/GenBank/DDBJ whole genome shotgun (WGS) entry which is preliminary data.</text>
</comment>
<dbReference type="Pfam" id="PF03061">
    <property type="entry name" value="4HBT"/>
    <property type="match status" value="1"/>
</dbReference>
<evidence type="ECO:0000256" key="1">
    <source>
        <dbReference type="ARBA" id="ARBA00010458"/>
    </source>
</evidence>
<gene>
    <name evidence="6" type="ORF">CHU93_13110</name>
</gene>
<dbReference type="InterPro" id="IPR006683">
    <property type="entry name" value="Thioestr_dom"/>
</dbReference>
<evidence type="ECO:0000313" key="6">
    <source>
        <dbReference type="EMBL" id="OYQ25666.1"/>
    </source>
</evidence>
<evidence type="ECO:0000256" key="4">
    <source>
        <dbReference type="SAM" id="MobiDB-lite"/>
    </source>
</evidence>
<dbReference type="Proteomes" id="UP000216991">
    <property type="component" value="Unassembled WGS sequence"/>
</dbReference>
<feature type="domain" description="HotDog ACOT-type" evidence="5">
    <location>
        <begin position="24"/>
        <end position="136"/>
    </location>
</feature>
<evidence type="ECO:0000259" key="5">
    <source>
        <dbReference type="PROSITE" id="PS51770"/>
    </source>
</evidence>
<dbReference type="InterPro" id="IPR040170">
    <property type="entry name" value="Cytosol_ACT"/>
</dbReference>
<comment type="similarity">
    <text evidence="1">Belongs to the acyl coenzyme A hydrolase family.</text>
</comment>
<reference evidence="6 7" key="1">
    <citation type="submission" date="2017-07" db="EMBL/GenBank/DDBJ databases">
        <title>Sandarakinorhabdus cyanobacteriorum sp. nov., a novel bacterium isolated from cyanobacterial aggregates in a eutrophic lake.</title>
        <authorList>
            <person name="Cai H."/>
        </authorList>
    </citation>
    <scope>NUCLEOTIDE SEQUENCE [LARGE SCALE GENOMIC DNA]</scope>
    <source>
        <strain evidence="6 7">TH057</strain>
    </source>
</reference>
<organism evidence="6 7">
    <name type="scientific">Sandarakinorhabdus cyanobacteriorum</name>
    <dbReference type="NCBI Taxonomy" id="1981098"/>
    <lineage>
        <taxon>Bacteria</taxon>
        <taxon>Pseudomonadati</taxon>
        <taxon>Pseudomonadota</taxon>
        <taxon>Alphaproteobacteria</taxon>
        <taxon>Sphingomonadales</taxon>
        <taxon>Sphingosinicellaceae</taxon>
        <taxon>Sandarakinorhabdus</taxon>
    </lineage>
</organism>
<keyword evidence="2 3" id="KW-0378">Hydrolase</keyword>
<dbReference type="GO" id="GO:0009062">
    <property type="term" value="P:fatty acid catabolic process"/>
    <property type="evidence" value="ECO:0007669"/>
    <property type="project" value="TreeGrafter"/>
</dbReference>
<dbReference type="PANTHER" id="PTHR11049:SF5">
    <property type="entry name" value="ACYL-COA THIOESTER HYDROLASE YCIA"/>
    <property type="match status" value="1"/>
</dbReference>
<proteinExistence type="inferred from homology"/>
<evidence type="ECO:0000256" key="3">
    <source>
        <dbReference type="PROSITE-ProRule" id="PRU01106"/>
    </source>
</evidence>
<dbReference type="AlphaFoldDB" id="A0A255Y8V2"/>
<evidence type="ECO:0000313" key="7">
    <source>
        <dbReference type="Proteomes" id="UP000216991"/>
    </source>
</evidence>
<dbReference type="SUPFAM" id="SSF54637">
    <property type="entry name" value="Thioesterase/thiol ester dehydrase-isomerase"/>
    <property type="match status" value="1"/>
</dbReference>
<dbReference type="GO" id="GO:0006637">
    <property type="term" value="P:acyl-CoA metabolic process"/>
    <property type="evidence" value="ECO:0007669"/>
    <property type="project" value="TreeGrafter"/>
</dbReference>
<protein>
    <submittedName>
        <fullName evidence="6">Acyl-CoA thioesterase</fullName>
    </submittedName>
</protein>